<dbReference type="SUPFAM" id="SSF50382">
    <property type="entry name" value="Agglutinin"/>
    <property type="match status" value="2"/>
</dbReference>
<dbReference type="InterPro" id="IPR036242">
    <property type="entry name" value="Agglutinin_dom_sf"/>
</dbReference>
<feature type="domain" description="Agglutinin" evidence="2">
    <location>
        <begin position="153"/>
        <end position="294"/>
    </location>
</feature>
<evidence type="ECO:0000313" key="4">
    <source>
        <dbReference type="Proteomes" id="UP001443914"/>
    </source>
</evidence>
<feature type="compositionally biased region" description="Basic and acidic residues" evidence="1">
    <location>
        <begin position="467"/>
        <end position="476"/>
    </location>
</feature>
<gene>
    <name evidence="3" type="ORF">RND81_12G027000</name>
</gene>
<dbReference type="CDD" id="cd20216">
    <property type="entry name" value="PFM_HFR-2-like"/>
    <property type="match status" value="1"/>
</dbReference>
<dbReference type="EMBL" id="JBDFQZ010000012">
    <property type="protein sequence ID" value="KAK9671391.1"/>
    <property type="molecule type" value="Genomic_DNA"/>
</dbReference>
<name>A0AAW1H4S7_SAPOF</name>
<reference evidence="3" key="1">
    <citation type="submission" date="2024-03" db="EMBL/GenBank/DDBJ databases">
        <title>WGS assembly of Saponaria officinalis var. Norfolk2.</title>
        <authorList>
            <person name="Jenkins J."/>
            <person name="Shu S."/>
            <person name="Grimwood J."/>
            <person name="Barry K."/>
            <person name="Goodstein D."/>
            <person name="Schmutz J."/>
            <person name="Leebens-Mack J."/>
            <person name="Osbourn A."/>
        </authorList>
    </citation>
    <scope>NUCLEOTIDE SEQUENCE [LARGE SCALE GENOMIC DNA]</scope>
    <source>
        <strain evidence="3">JIC</strain>
    </source>
</reference>
<dbReference type="Gene3D" id="2.170.15.10">
    <property type="entry name" value="Proaerolysin, chain A, domain 3"/>
    <property type="match status" value="1"/>
</dbReference>
<dbReference type="Pfam" id="PF07468">
    <property type="entry name" value="Agglutinin"/>
    <property type="match status" value="1"/>
</dbReference>
<evidence type="ECO:0000256" key="1">
    <source>
        <dbReference type="SAM" id="MobiDB-lite"/>
    </source>
</evidence>
<dbReference type="InterPro" id="IPR053237">
    <property type="entry name" value="Natterin_C"/>
</dbReference>
<accession>A0AAW1H4S7</accession>
<dbReference type="AlphaFoldDB" id="A0AAW1H4S7"/>
<dbReference type="Proteomes" id="UP001443914">
    <property type="component" value="Unassembled WGS sequence"/>
</dbReference>
<dbReference type="PANTHER" id="PTHR39244">
    <property type="entry name" value="NATTERIN-4"/>
    <property type="match status" value="1"/>
</dbReference>
<dbReference type="SUPFAM" id="SSF56973">
    <property type="entry name" value="Aerolisin/ETX pore-forming domain"/>
    <property type="match status" value="1"/>
</dbReference>
<organism evidence="3 4">
    <name type="scientific">Saponaria officinalis</name>
    <name type="common">Common soapwort</name>
    <name type="synonym">Lychnis saponaria</name>
    <dbReference type="NCBI Taxonomy" id="3572"/>
    <lineage>
        <taxon>Eukaryota</taxon>
        <taxon>Viridiplantae</taxon>
        <taxon>Streptophyta</taxon>
        <taxon>Embryophyta</taxon>
        <taxon>Tracheophyta</taxon>
        <taxon>Spermatophyta</taxon>
        <taxon>Magnoliopsida</taxon>
        <taxon>eudicotyledons</taxon>
        <taxon>Gunneridae</taxon>
        <taxon>Pentapetalae</taxon>
        <taxon>Caryophyllales</taxon>
        <taxon>Caryophyllaceae</taxon>
        <taxon>Caryophylleae</taxon>
        <taxon>Saponaria</taxon>
    </lineage>
</organism>
<evidence type="ECO:0000259" key="2">
    <source>
        <dbReference type="SMART" id="SM00791"/>
    </source>
</evidence>
<protein>
    <recommendedName>
        <fullName evidence="2">Agglutinin domain-containing protein</fullName>
    </recommendedName>
</protein>
<sequence length="488" mass="54384">MAMVSSMALQATQGASPFMYLGVINDGTENQGYLEYSTEAVQSKSAKFGVEYAYGDFIHIRSCLTNKYLTRSSTNGHWIVAQGVEPVADLTSWMCTLFKMDIKDDKTATFCHAQSGTTLRIPNDGSTRTMFWSIDPAATTEAVSFVVDYDTVVVLPKFVAFKGSNGLYYKHFSVGDDCYAHFSVNDIGDPNILCEIINTSNGHIRVKAVNYGGTDNYWEYFGECQDLIVCERDNPTNPNQRFAVIKVDKNVVALRCIGNNKICRMADIDSAYNKDRLVATADGVIKEAYFEVVEPMFRRTVTTYEFDLDNARIYEVSLLYSDEHVWDNYTDETQSGTANGTISTTKSHTFSNNITVSAGVKTTFESGIPFIFEAKFEISLSGSYSRQWGETKEQEQQVGNIFTVVVKPMKRTIAKGVATKGTCDVPFAYVQKDYPTSGGPPIVTKLKDGVFTGANAYSFHEEVRYEELPPPKETRHQPPTKIIKHSAL</sequence>
<dbReference type="SMART" id="SM00791">
    <property type="entry name" value="Agglutinin"/>
    <property type="match status" value="2"/>
</dbReference>
<feature type="region of interest" description="Disordered" evidence="1">
    <location>
        <begin position="467"/>
        <end position="488"/>
    </location>
</feature>
<keyword evidence="4" id="KW-1185">Reference proteome</keyword>
<dbReference type="Gene3D" id="2.80.10.50">
    <property type="match status" value="2"/>
</dbReference>
<dbReference type="PANTHER" id="PTHR39244:SF5">
    <property type="entry name" value="NATTERIN-3-LIKE"/>
    <property type="match status" value="1"/>
</dbReference>
<evidence type="ECO:0000313" key="3">
    <source>
        <dbReference type="EMBL" id="KAK9671391.1"/>
    </source>
</evidence>
<comment type="caution">
    <text evidence="3">The sequence shown here is derived from an EMBL/GenBank/DDBJ whole genome shotgun (WGS) entry which is preliminary data.</text>
</comment>
<feature type="domain" description="Agglutinin" evidence="2">
    <location>
        <begin position="7"/>
        <end position="148"/>
    </location>
</feature>
<dbReference type="InterPro" id="IPR008998">
    <property type="entry name" value="Agglutinin"/>
</dbReference>
<proteinExistence type="predicted"/>